<dbReference type="EMBL" id="MU267769">
    <property type="protein sequence ID" value="KAH7909270.1"/>
    <property type="molecule type" value="Genomic_DNA"/>
</dbReference>
<dbReference type="Proteomes" id="UP000790377">
    <property type="component" value="Unassembled WGS sequence"/>
</dbReference>
<protein>
    <submittedName>
        <fullName evidence="1">Uncharacterized protein</fullName>
    </submittedName>
</protein>
<sequence length="150" mass="16293">MTTNAAVMPIASSLKKQTTDGHSEVPSHPSKEPHDDFDRSALCHDVVVDAVPYLLLGLHSGSLRRAVPVQSPIYSLSQISPLTTGENLYAIATVPSAYGFIHSWTGYCRLSRTMVIDHKIKKLGLPSENLSDDVLGWWQAAISLGGRIPD</sequence>
<evidence type="ECO:0000313" key="2">
    <source>
        <dbReference type="Proteomes" id="UP000790377"/>
    </source>
</evidence>
<gene>
    <name evidence="1" type="ORF">BJ138DRAFT_1115122</name>
</gene>
<accession>A0ACB8A789</accession>
<name>A0ACB8A789_9AGAM</name>
<reference evidence="1" key="1">
    <citation type="journal article" date="2021" name="New Phytol.">
        <title>Evolutionary innovations through gain and loss of genes in the ectomycorrhizal Boletales.</title>
        <authorList>
            <person name="Wu G."/>
            <person name="Miyauchi S."/>
            <person name="Morin E."/>
            <person name="Kuo A."/>
            <person name="Drula E."/>
            <person name="Varga T."/>
            <person name="Kohler A."/>
            <person name="Feng B."/>
            <person name="Cao Y."/>
            <person name="Lipzen A."/>
            <person name="Daum C."/>
            <person name="Hundley H."/>
            <person name="Pangilinan J."/>
            <person name="Johnson J."/>
            <person name="Barry K."/>
            <person name="LaButti K."/>
            <person name="Ng V."/>
            <person name="Ahrendt S."/>
            <person name="Min B."/>
            <person name="Choi I.G."/>
            <person name="Park H."/>
            <person name="Plett J.M."/>
            <person name="Magnuson J."/>
            <person name="Spatafora J.W."/>
            <person name="Nagy L.G."/>
            <person name="Henrissat B."/>
            <person name="Grigoriev I.V."/>
            <person name="Yang Z.L."/>
            <person name="Xu J."/>
            <person name="Martin F.M."/>
        </authorList>
    </citation>
    <scope>NUCLEOTIDE SEQUENCE</scope>
    <source>
        <strain evidence="1">ATCC 28755</strain>
    </source>
</reference>
<evidence type="ECO:0000313" key="1">
    <source>
        <dbReference type="EMBL" id="KAH7909270.1"/>
    </source>
</evidence>
<proteinExistence type="predicted"/>
<organism evidence="1 2">
    <name type="scientific">Hygrophoropsis aurantiaca</name>
    <dbReference type="NCBI Taxonomy" id="72124"/>
    <lineage>
        <taxon>Eukaryota</taxon>
        <taxon>Fungi</taxon>
        <taxon>Dikarya</taxon>
        <taxon>Basidiomycota</taxon>
        <taxon>Agaricomycotina</taxon>
        <taxon>Agaricomycetes</taxon>
        <taxon>Agaricomycetidae</taxon>
        <taxon>Boletales</taxon>
        <taxon>Coniophorineae</taxon>
        <taxon>Hygrophoropsidaceae</taxon>
        <taxon>Hygrophoropsis</taxon>
    </lineage>
</organism>
<keyword evidence="2" id="KW-1185">Reference proteome</keyword>
<comment type="caution">
    <text evidence="1">The sequence shown here is derived from an EMBL/GenBank/DDBJ whole genome shotgun (WGS) entry which is preliminary data.</text>
</comment>